<comment type="caution">
    <text evidence="2">The sequence shown here is derived from an EMBL/GenBank/DDBJ whole genome shotgun (WGS) entry which is preliminary data.</text>
</comment>
<feature type="region of interest" description="Disordered" evidence="1">
    <location>
        <begin position="126"/>
        <end position="165"/>
    </location>
</feature>
<keyword evidence="3" id="KW-1185">Reference proteome</keyword>
<dbReference type="Proteomes" id="UP001597400">
    <property type="component" value="Unassembled WGS sequence"/>
</dbReference>
<accession>A0ABW4TXB8</accession>
<evidence type="ECO:0000313" key="2">
    <source>
        <dbReference type="EMBL" id="MFD1951359.1"/>
    </source>
</evidence>
<gene>
    <name evidence="2" type="ORF">ACFSGX_11350</name>
</gene>
<name>A0ABW4TXB8_9SPHN</name>
<proteinExistence type="predicted"/>
<organism evidence="2 3">
    <name type="scientific">Sphingomonas arantia</name>
    <dbReference type="NCBI Taxonomy" id="1460676"/>
    <lineage>
        <taxon>Bacteria</taxon>
        <taxon>Pseudomonadati</taxon>
        <taxon>Pseudomonadota</taxon>
        <taxon>Alphaproteobacteria</taxon>
        <taxon>Sphingomonadales</taxon>
        <taxon>Sphingomonadaceae</taxon>
        <taxon>Sphingomonas</taxon>
    </lineage>
</organism>
<feature type="region of interest" description="Disordered" evidence="1">
    <location>
        <begin position="239"/>
        <end position="284"/>
    </location>
</feature>
<protein>
    <recommendedName>
        <fullName evidence="4">DUF1376 domain-containing protein</fullName>
    </recommendedName>
</protein>
<evidence type="ECO:0000313" key="3">
    <source>
        <dbReference type="Proteomes" id="UP001597400"/>
    </source>
</evidence>
<feature type="compositionally biased region" description="Basic and acidic residues" evidence="1">
    <location>
        <begin position="240"/>
        <end position="254"/>
    </location>
</feature>
<dbReference type="RefSeq" id="WP_380929951.1">
    <property type="nucleotide sequence ID" value="NZ_JBHUGS010000002.1"/>
</dbReference>
<reference evidence="3" key="1">
    <citation type="journal article" date="2019" name="Int. J. Syst. Evol. Microbiol.">
        <title>The Global Catalogue of Microorganisms (GCM) 10K type strain sequencing project: providing services to taxonomists for standard genome sequencing and annotation.</title>
        <authorList>
            <consortium name="The Broad Institute Genomics Platform"/>
            <consortium name="The Broad Institute Genome Sequencing Center for Infectious Disease"/>
            <person name="Wu L."/>
            <person name="Ma J."/>
        </authorList>
    </citation>
    <scope>NUCLEOTIDE SEQUENCE [LARGE SCALE GENOMIC DNA]</scope>
    <source>
        <strain evidence="3">CGMCC 1.12702</strain>
    </source>
</reference>
<evidence type="ECO:0008006" key="4">
    <source>
        <dbReference type="Google" id="ProtNLM"/>
    </source>
</evidence>
<sequence>MTVPEPMTPPDCDLRGLEYMPLLGQRLFGSEFDALANDSEWRAGLTLWWAAWTQCPAGSLPDDDAALCRLADLGRDIKTFRKLRERALHGFVKCSDGRLYHPTLCEQALVAWDKRVKERARKAQWRARKLGQEEGQDEDVPPTVPRDRTGTEPGQNADVPADVTRRDSITVANATGAEAPPPDLSKVIFDTGVTLLCGAGMTDRTARQLIGKWRKQNGDAWTRDAIVSAEGRSEPVAWIEGRRKAQDTDADEARALSSATAERYRRMEMPGPPSRAAPATTAHS</sequence>
<evidence type="ECO:0000256" key="1">
    <source>
        <dbReference type="SAM" id="MobiDB-lite"/>
    </source>
</evidence>
<dbReference type="EMBL" id="JBHUGS010000002">
    <property type="protein sequence ID" value="MFD1951359.1"/>
    <property type="molecule type" value="Genomic_DNA"/>
</dbReference>